<dbReference type="AlphaFoldDB" id="A0A3B0TCB1"/>
<evidence type="ECO:0000259" key="2">
    <source>
        <dbReference type="SMART" id="SM00646"/>
    </source>
</evidence>
<protein>
    <recommendedName>
        <fullName evidence="2">MurNAc-LAA domain-containing protein</fullName>
    </recommendedName>
</protein>
<dbReference type="GO" id="GO:0030288">
    <property type="term" value="C:outer membrane-bounded periplasmic space"/>
    <property type="evidence" value="ECO:0007669"/>
    <property type="project" value="TreeGrafter"/>
</dbReference>
<dbReference type="InterPro" id="IPR050695">
    <property type="entry name" value="N-acetylmuramoyl_amidase_3"/>
</dbReference>
<organism evidence="3">
    <name type="scientific">hydrothermal vent metagenome</name>
    <dbReference type="NCBI Taxonomy" id="652676"/>
    <lineage>
        <taxon>unclassified sequences</taxon>
        <taxon>metagenomes</taxon>
        <taxon>ecological metagenomes</taxon>
    </lineage>
</organism>
<dbReference type="GO" id="GO:0009253">
    <property type="term" value="P:peptidoglycan catabolic process"/>
    <property type="evidence" value="ECO:0007669"/>
    <property type="project" value="InterPro"/>
</dbReference>
<dbReference type="GO" id="GO:0008745">
    <property type="term" value="F:N-acetylmuramoyl-L-alanine amidase activity"/>
    <property type="evidence" value="ECO:0007669"/>
    <property type="project" value="InterPro"/>
</dbReference>
<dbReference type="Pfam" id="PF01520">
    <property type="entry name" value="Amidase_3"/>
    <property type="match status" value="1"/>
</dbReference>
<dbReference type="PANTHER" id="PTHR30404">
    <property type="entry name" value="N-ACETYLMURAMOYL-L-ALANINE AMIDASE"/>
    <property type="match status" value="1"/>
</dbReference>
<accession>A0A3B0TCB1</accession>
<dbReference type="EMBL" id="UOEK01000640">
    <property type="protein sequence ID" value="VAW09719.1"/>
    <property type="molecule type" value="Genomic_DNA"/>
</dbReference>
<dbReference type="PROSITE" id="PS51257">
    <property type="entry name" value="PROKAR_LIPOPROTEIN"/>
    <property type="match status" value="1"/>
</dbReference>
<gene>
    <name evidence="3" type="ORF">MNBD_ACTINO02-636</name>
</gene>
<evidence type="ECO:0000256" key="1">
    <source>
        <dbReference type="ARBA" id="ARBA00022801"/>
    </source>
</evidence>
<name>A0A3B0TCB1_9ZZZZ</name>
<dbReference type="InterPro" id="IPR002508">
    <property type="entry name" value="MurNAc-LAA_cat"/>
</dbReference>
<keyword evidence="1" id="KW-0378">Hydrolase</keyword>
<evidence type="ECO:0000313" key="3">
    <source>
        <dbReference type="EMBL" id="VAW09719.1"/>
    </source>
</evidence>
<reference evidence="3" key="1">
    <citation type="submission" date="2018-06" db="EMBL/GenBank/DDBJ databases">
        <authorList>
            <person name="Zhirakovskaya E."/>
        </authorList>
    </citation>
    <scope>NUCLEOTIDE SEQUENCE</scope>
</reference>
<proteinExistence type="predicted"/>
<sequence>MTARSVGLVVAIMLVATACATTTSQPSPDETSLLGTLAPLVTTTTSPTTTTSTTTTSTTTTTIVPIGVPEPTVLGVPAEPAVDSQFAGVGMATVPAGGAPIFSQGGTEQLVVAREGLVFAVTATLDDGWLELVTMCDTTAWARAGDLVLNGPSQNQAVGKSFNFAKAVVVLDPGHGGPWNIGAVAETGLREKEINVDIARRARDLFLAPHTVDWETGTIYTGDQVPAAQRVIVTRTGADELADYEAGLLFRAELANAMKADAFVAIHNNAGHENKLETPGSDVYYQSQIEDSRRFATIMVEEFNRSFAPFGTDWVGVQDVGAKSRLSTKNPGKQYYGVLKRTEMPAVIAEGAFMSNRSEADLLATPEFRQAYAEALYRAVVRFLTDDAFGDAPSFDPKSWGGFAGSGDARPTCVIPSQDGQ</sequence>
<dbReference type="SMART" id="SM00646">
    <property type="entry name" value="Ami_3"/>
    <property type="match status" value="1"/>
</dbReference>
<feature type="domain" description="MurNAc-LAA" evidence="2">
    <location>
        <begin position="252"/>
        <end position="381"/>
    </location>
</feature>
<dbReference type="CDD" id="cd02696">
    <property type="entry name" value="MurNAc-LAA"/>
    <property type="match status" value="1"/>
</dbReference>
<dbReference type="SUPFAM" id="SSF53187">
    <property type="entry name" value="Zn-dependent exopeptidases"/>
    <property type="match status" value="1"/>
</dbReference>
<dbReference type="PANTHER" id="PTHR30404:SF0">
    <property type="entry name" value="N-ACETYLMURAMOYL-L-ALANINE AMIDASE AMIC"/>
    <property type="match status" value="1"/>
</dbReference>
<dbReference type="Gene3D" id="3.40.630.40">
    <property type="entry name" value="Zn-dependent exopeptidases"/>
    <property type="match status" value="1"/>
</dbReference>